<keyword evidence="1" id="KW-0805">Transcription regulation</keyword>
<dbReference type="Pfam" id="PF00196">
    <property type="entry name" value="GerE"/>
    <property type="match status" value="1"/>
</dbReference>
<dbReference type="PRINTS" id="PR00038">
    <property type="entry name" value="HTHLUXR"/>
</dbReference>
<protein>
    <recommendedName>
        <fullName evidence="4">HTH luxR-type domain-containing protein</fullName>
    </recommendedName>
</protein>
<dbReference type="PROSITE" id="PS50043">
    <property type="entry name" value="HTH_LUXR_2"/>
    <property type="match status" value="1"/>
</dbReference>
<dbReference type="InterPro" id="IPR036388">
    <property type="entry name" value="WH-like_DNA-bd_sf"/>
</dbReference>
<evidence type="ECO:0000256" key="2">
    <source>
        <dbReference type="ARBA" id="ARBA00023125"/>
    </source>
</evidence>
<organism evidence="5">
    <name type="scientific">marine sediment metagenome</name>
    <dbReference type="NCBI Taxonomy" id="412755"/>
    <lineage>
        <taxon>unclassified sequences</taxon>
        <taxon>metagenomes</taxon>
        <taxon>ecological metagenomes</taxon>
    </lineage>
</organism>
<keyword evidence="2" id="KW-0238">DNA-binding</keyword>
<dbReference type="SUPFAM" id="SSF46894">
    <property type="entry name" value="C-terminal effector domain of the bipartite response regulators"/>
    <property type="match status" value="1"/>
</dbReference>
<dbReference type="AlphaFoldDB" id="A0A0F9FL57"/>
<dbReference type="GO" id="GO:0003677">
    <property type="term" value="F:DNA binding"/>
    <property type="evidence" value="ECO:0007669"/>
    <property type="project" value="UniProtKB-KW"/>
</dbReference>
<evidence type="ECO:0000256" key="3">
    <source>
        <dbReference type="ARBA" id="ARBA00023163"/>
    </source>
</evidence>
<dbReference type="PANTHER" id="PTHR44688">
    <property type="entry name" value="DNA-BINDING TRANSCRIPTIONAL ACTIVATOR DEVR_DOSR"/>
    <property type="match status" value="1"/>
</dbReference>
<accession>A0A0F9FL57</accession>
<dbReference type="PROSITE" id="PS00622">
    <property type="entry name" value="HTH_LUXR_1"/>
    <property type="match status" value="1"/>
</dbReference>
<dbReference type="EMBL" id="LAZR01023229">
    <property type="protein sequence ID" value="KKL79231.1"/>
    <property type="molecule type" value="Genomic_DNA"/>
</dbReference>
<dbReference type="InterPro" id="IPR000792">
    <property type="entry name" value="Tscrpt_reg_LuxR_C"/>
</dbReference>
<keyword evidence="3" id="KW-0804">Transcription</keyword>
<dbReference type="Gene3D" id="1.10.10.10">
    <property type="entry name" value="Winged helix-like DNA-binding domain superfamily/Winged helix DNA-binding domain"/>
    <property type="match status" value="1"/>
</dbReference>
<comment type="caution">
    <text evidence="5">The sequence shown here is derived from an EMBL/GenBank/DDBJ whole genome shotgun (WGS) entry which is preliminary data.</text>
</comment>
<feature type="domain" description="HTH luxR-type" evidence="4">
    <location>
        <begin position="19"/>
        <end position="83"/>
    </location>
</feature>
<evidence type="ECO:0000313" key="5">
    <source>
        <dbReference type="EMBL" id="KKL79231.1"/>
    </source>
</evidence>
<dbReference type="InterPro" id="IPR016032">
    <property type="entry name" value="Sig_transdc_resp-reg_C-effctor"/>
</dbReference>
<sequence length="89" mass="9807">MTAPVLKVVQANEILARPFKNANHGLSPRQIEVLGWALEGKPAALIAAEMNVPEGTVRAHLFRALGKLGISKSELGWWVLKRLREVLND</sequence>
<name>A0A0F9FL57_9ZZZZ</name>
<reference evidence="5" key="1">
    <citation type="journal article" date="2015" name="Nature">
        <title>Complex archaea that bridge the gap between prokaryotes and eukaryotes.</title>
        <authorList>
            <person name="Spang A."/>
            <person name="Saw J.H."/>
            <person name="Jorgensen S.L."/>
            <person name="Zaremba-Niedzwiedzka K."/>
            <person name="Martijn J."/>
            <person name="Lind A.E."/>
            <person name="van Eijk R."/>
            <person name="Schleper C."/>
            <person name="Guy L."/>
            <person name="Ettema T.J."/>
        </authorList>
    </citation>
    <scope>NUCLEOTIDE SEQUENCE</scope>
</reference>
<dbReference type="GO" id="GO:0006355">
    <property type="term" value="P:regulation of DNA-templated transcription"/>
    <property type="evidence" value="ECO:0007669"/>
    <property type="project" value="InterPro"/>
</dbReference>
<gene>
    <name evidence="5" type="ORF">LCGC14_2016900</name>
</gene>
<dbReference type="CDD" id="cd06170">
    <property type="entry name" value="LuxR_C_like"/>
    <property type="match status" value="1"/>
</dbReference>
<dbReference type="SMART" id="SM00421">
    <property type="entry name" value="HTH_LUXR"/>
    <property type="match status" value="1"/>
</dbReference>
<proteinExistence type="predicted"/>
<evidence type="ECO:0000256" key="1">
    <source>
        <dbReference type="ARBA" id="ARBA00023015"/>
    </source>
</evidence>
<evidence type="ECO:0000259" key="4">
    <source>
        <dbReference type="PROSITE" id="PS50043"/>
    </source>
</evidence>
<dbReference type="PANTHER" id="PTHR44688:SF16">
    <property type="entry name" value="DNA-BINDING TRANSCRIPTIONAL ACTIVATOR DEVR_DOSR"/>
    <property type="match status" value="1"/>
</dbReference>